<dbReference type="Proteomes" id="UP000005239">
    <property type="component" value="Unassembled WGS sequence"/>
</dbReference>
<proteinExistence type="predicted"/>
<gene>
    <name evidence="1" type="primary">WBGene00279919</name>
</gene>
<sequence length="78" mass="9109">IRDSYSIVQAMVPMYYMSTSLKLSELACGVTSAMFLMYHTRLRWKTCSRAFALLYGENDSAISTEIYFDMLLESWRDK</sequence>
<name>A0A2A6CKK6_PRIPA</name>
<accession>A0A2A6CKK6</accession>
<evidence type="ECO:0000313" key="1">
    <source>
        <dbReference type="EnsemblMetazoa" id="PPA41550.1"/>
    </source>
</evidence>
<evidence type="ECO:0000313" key="2">
    <source>
        <dbReference type="Proteomes" id="UP000005239"/>
    </source>
</evidence>
<organism evidence="1 2">
    <name type="scientific">Pristionchus pacificus</name>
    <name type="common">Parasitic nematode worm</name>
    <dbReference type="NCBI Taxonomy" id="54126"/>
    <lineage>
        <taxon>Eukaryota</taxon>
        <taxon>Metazoa</taxon>
        <taxon>Ecdysozoa</taxon>
        <taxon>Nematoda</taxon>
        <taxon>Chromadorea</taxon>
        <taxon>Rhabditida</taxon>
        <taxon>Rhabditina</taxon>
        <taxon>Diplogasteromorpha</taxon>
        <taxon>Diplogasteroidea</taxon>
        <taxon>Neodiplogasteridae</taxon>
        <taxon>Pristionchus</taxon>
    </lineage>
</organism>
<reference evidence="1" key="2">
    <citation type="submission" date="2022-06" db="UniProtKB">
        <authorList>
            <consortium name="EnsemblMetazoa"/>
        </authorList>
    </citation>
    <scope>IDENTIFICATION</scope>
    <source>
        <strain evidence="1">PS312</strain>
    </source>
</reference>
<keyword evidence="2" id="KW-1185">Reference proteome</keyword>
<accession>A0A8R1UYT3</accession>
<reference evidence="2" key="1">
    <citation type="journal article" date="2008" name="Nat. Genet.">
        <title>The Pristionchus pacificus genome provides a unique perspective on nematode lifestyle and parasitism.</title>
        <authorList>
            <person name="Dieterich C."/>
            <person name="Clifton S.W."/>
            <person name="Schuster L.N."/>
            <person name="Chinwalla A."/>
            <person name="Delehaunty K."/>
            <person name="Dinkelacker I."/>
            <person name="Fulton L."/>
            <person name="Fulton R."/>
            <person name="Godfrey J."/>
            <person name="Minx P."/>
            <person name="Mitreva M."/>
            <person name="Roeseler W."/>
            <person name="Tian H."/>
            <person name="Witte H."/>
            <person name="Yang S.P."/>
            <person name="Wilson R.K."/>
            <person name="Sommer R.J."/>
        </authorList>
    </citation>
    <scope>NUCLEOTIDE SEQUENCE [LARGE SCALE GENOMIC DNA]</scope>
    <source>
        <strain evidence="2">PS312</strain>
    </source>
</reference>
<protein>
    <submittedName>
        <fullName evidence="1">Uncharacterized protein</fullName>
    </submittedName>
</protein>
<dbReference type="EnsemblMetazoa" id="PPA41550.1">
    <property type="protein sequence ID" value="PPA41550.1"/>
    <property type="gene ID" value="WBGene00279919"/>
</dbReference>
<dbReference type="AlphaFoldDB" id="A0A2A6CKK6"/>